<sequence>MVRALSNYVLLYKIQPQLWPVRRPLINILTQPSGWDKLFRYHRRTFLSLSLSLSLSLISKNSSLSLSHTHTHTNRHRMPALSSSIVSVRIPRTDSLSGSSLMRVNQSLGSGKLFVSPTGLAKAKPLKYRKALTVQASRDGGGSSSASIFVGGFVLGGVLVGALGCIYAPQISKVLVGEQRKQLMRKLPKFIYDEEKALEKTRKILTAKIEQLNSAIDEVATQIHGDNTSKSTKSKRAPVRIKPEEEVEDTTDYYIV</sequence>
<evidence type="ECO:0008006" key="4">
    <source>
        <dbReference type="Google" id="ProtNLM"/>
    </source>
</evidence>
<evidence type="ECO:0000313" key="3">
    <source>
        <dbReference type="Proteomes" id="UP000823749"/>
    </source>
</evidence>
<dbReference type="GO" id="GO:0009535">
    <property type="term" value="C:chloroplast thylakoid membrane"/>
    <property type="evidence" value="ECO:0007669"/>
    <property type="project" value="TreeGrafter"/>
</dbReference>
<reference evidence="2" key="1">
    <citation type="submission" date="2020-08" db="EMBL/GenBank/DDBJ databases">
        <title>Plant Genome Project.</title>
        <authorList>
            <person name="Zhang R.-G."/>
        </authorList>
    </citation>
    <scope>NUCLEOTIDE SEQUENCE</scope>
    <source>
        <strain evidence="2">WSP0</strain>
        <tissue evidence="2">Leaf</tissue>
    </source>
</reference>
<dbReference type="EMBL" id="JACTNZ010000010">
    <property type="protein sequence ID" value="KAG5529948.1"/>
    <property type="molecule type" value="Genomic_DNA"/>
</dbReference>
<comment type="caution">
    <text evidence="2">The sequence shown here is derived from an EMBL/GenBank/DDBJ whole genome shotgun (WGS) entry which is preliminary data.</text>
</comment>
<feature type="coiled-coil region" evidence="1">
    <location>
        <begin position="195"/>
        <end position="222"/>
    </location>
</feature>
<dbReference type="Proteomes" id="UP000823749">
    <property type="component" value="Chromosome 10"/>
</dbReference>
<keyword evidence="3" id="KW-1185">Reference proteome</keyword>
<dbReference type="PANTHER" id="PTHR34048">
    <property type="entry name" value="LOW-DENSITY RECEPTOR-LIKE PROTEIN"/>
    <property type="match status" value="1"/>
</dbReference>
<dbReference type="AlphaFoldDB" id="A0AAV6IQX8"/>
<proteinExistence type="predicted"/>
<dbReference type="InterPro" id="IPR040377">
    <property type="entry name" value="Ssl2009-like"/>
</dbReference>
<dbReference type="GO" id="GO:0009706">
    <property type="term" value="C:chloroplast inner membrane"/>
    <property type="evidence" value="ECO:0007669"/>
    <property type="project" value="TreeGrafter"/>
</dbReference>
<protein>
    <recommendedName>
        <fullName evidence="4">Inner membrane localized protein</fullName>
    </recommendedName>
</protein>
<accession>A0AAV6IQX8</accession>
<gene>
    <name evidence="2" type="ORF">RHGRI_030353</name>
</gene>
<name>A0AAV6IQX8_9ERIC</name>
<keyword evidence="1" id="KW-0175">Coiled coil</keyword>
<dbReference type="PANTHER" id="PTHR34048:SF5">
    <property type="entry name" value="INNER MEMBRANE LOCALIZED PROTEIN"/>
    <property type="match status" value="1"/>
</dbReference>
<evidence type="ECO:0000313" key="2">
    <source>
        <dbReference type="EMBL" id="KAG5529948.1"/>
    </source>
</evidence>
<evidence type="ECO:0000256" key="1">
    <source>
        <dbReference type="SAM" id="Coils"/>
    </source>
</evidence>
<organism evidence="2 3">
    <name type="scientific">Rhododendron griersonianum</name>
    <dbReference type="NCBI Taxonomy" id="479676"/>
    <lineage>
        <taxon>Eukaryota</taxon>
        <taxon>Viridiplantae</taxon>
        <taxon>Streptophyta</taxon>
        <taxon>Embryophyta</taxon>
        <taxon>Tracheophyta</taxon>
        <taxon>Spermatophyta</taxon>
        <taxon>Magnoliopsida</taxon>
        <taxon>eudicotyledons</taxon>
        <taxon>Gunneridae</taxon>
        <taxon>Pentapetalae</taxon>
        <taxon>asterids</taxon>
        <taxon>Ericales</taxon>
        <taxon>Ericaceae</taxon>
        <taxon>Ericoideae</taxon>
        <taxon>Rhodoreae</taxon>
        <taxon>Rhododendron</taxon>
    </lineage>
</organism>